<dbReference type="InterPro" id="IPR006179">
    <property type="entry name" value="5_nucleotidase/apyrase"/>
</dbReference>
<proteinExistence type="predicted"/>
<feature type="domain" description="5'-Nucleotidase C-terminal" evidence="1">
    <location>
        <begin position="67"/>
        <end position="211"/>
    </location>
</feature>
<dbReference type="GO" id="GO:0030288">
    <property type="term" value="C:outer membrane-bounded periplasmic space"/>
    <property type="evidence" value="ECO:0007669"/>
    <property type="project" value="TreeGrafter"/>
</dbReference>
<dbReference type="KEGG" id="copr:Cop2CBH44_24670"/>
<dbReference type="Gene3D" id="3.90.780.10">
    <property type="entry name" value="5'-Nucleotidase, C-terminal domain"/>
    <property type="match status" value="1"/>
</dbReference>
<dbReference type="GO" id="GO:0016787">
    <property type="term" value="F:hydrolase activity"/>
    <property type="evidence" value="ECO:0007669"/>
    <property type="project" value="InterPro"/>
</dbReference>
<evidence type="ECO:0000259" key="1">
    <source>
        <dbReference type="Pfam" id="PF02872"/>
    </source>
</evidence>
<dbReference type="GO" id="GO:0009166">
    <property type="term" value="P:nucleotide catabolic process"/>
    <property type="evidence" value="ECO:0007669"/>
    <property type="project" value="InterPro"/>
</dbReference>
<dbReference type="InterPro" id="IPR036907">
    <property type="entry name" value="5'-Nucleotdase_C_sf"/>
</dbReference>
<dbReference type="EMBL" id="AP023322">
    <property type="protein sequence ID" value="BCI64114.1"/>
    <property type="molecule type" value="Genomic_DNA"/>
</dbReference>
<dbReference type="PANTHER" id="PTHR11575:SF24">
    <property type="entry name" value="5'-NUCLEOTIDASE"/>
    <property type="match status" value="1"/>
</dbReference>
<dbReference type="PRINTS" id="PR01607">
    <property type="entry name" value="APYRASEFAMLY"/>
</dbReference>
<dbReference type="Proteomes" id="UP000594042">
    <property type="component" value="Chromosome"/>
</dbReference>
<protein>
    <submittedName>
        <fullName evidence="2">5'-nucleotidase</fullName>
    </submittedName>
</protein>
<sequence length="253" mass="28473">MKTILYTLLSIFLTFTTSCNSPRYRVIETEGHTIPMDSLQKETNDTDFIAAVDNYKAQVDSIANQVIGHSAIFMDIQRPQSLLSNYTSDLLCDKVSEYSKEKCDFAIMNIGGIRTSLNKGEITIGDIFNIFPFENSLCLIKLKGNDVKKIFESIASREGEGVSKEIQMTITSDNKIKNVTINGKNIDDNRIYTIATIDYLANGNDGMDAFKNATERKDIPVHLRDAMLDEVKKQEAASKPLNSKMDNRLIYEK</sequence>
<evidence type="ECO:0000313" key="3">
    <source>
        <dbReference type="Proteomes" id="UP000594042"/>
    </source>
</evidence>
<gene>
    <name evidence="2" type="ORF">Cop2CBH44_24670</name>
</gene>
<dbReference type="AlphaFoldDB" id="A0A7G1I049"/>
<organism evidence="2 3">
    <name type="scientific">Coprobacter secundus subsp. similis</name>
    <dbReference type="NCBI Taxonomy" id="2751153"/>
    <lineage>
        <taxon>Bacteria</taxon>
        <taxon>Pseudomonadati</taxon>
        <taxon>Bacteroidota</taxon>
        <taxon>Bacteroidia</taxon>
        <taxon>Bacteroidales</taxon>
        <taxon>Barnesiellaceae</taxon>
        <taxon>Coprobacter</taxon>
    </lineage>
</organism>
<reference evidence="3" key="1">
    <citation type="submission" date="2020-07" db="EMBL/GenBank/DDBJ databases">
        <title>Complete genome sequencing of Coprobacter sp. strain 2CBH44.</title>
        <authorList>
            <person name="Sakamoto M."/>
            <person name="Murakami T."/>
            <person name="Mori H."/>
        </authorList>
    </citation>
    <scope>NUCLEOTIDE SEQUENCE [LARGE SCALE GENOMIC DNA]</scope>
    <source>
        <strain evidence="3">2CBH44</strain>
    </source>
</reference>
<dbReference type="RefSeq" id="WP_074024154.1">
    <property type="nucleotide sequence ID" value="NZ_AP023322.1"/>
</dbReference>
<dbReference type="PROSITE" id="PS51257">
    <property type="entry name" value="PROKAR_LIPOPROTEIN"/>
    <property type="match status" value="1"/>
</dbReference>
<name>A0A7G1I049_9BACT</name>
<keyword evidence="3" id="KW-1185">Reference proteome</keyword>
<evidence type="ECO:0000313" key="2">
    <source>
        <dbReference type="EMBL" id="BCI64114.1"/>
    </source>
</evidence>
<dbReference type="SUPFAM" id="SSF55816">
    <property type="entry name" value="5'-nucleotidase (syn. UDP-sugar hydrolase), C-terminal domain"/>
    <property type="match status" value="1"/>
</dbReference>
<dbReference type="InterPro" id="IPR008334">
    <property type="entry name" value="5'-Nucleotdase_C"/>
</dbReference>
<dbReference type="PANTHER" id="PTHR11575">
    <property type="entry name" value="5'-NUCLEOTIDASE-RELATED"/>
    <property type="match status" value="1"/>
</dbReference>
<accession>A0A7G1I049</accession>
<dbReference type="Pfam" id="PF02872">
    <property type="entry name" value="5_nucleotid_C"/>
    <property type="match status" value="1"/>
</dbReference>